<dbReference type="OMA" id="HIRARLD"/>
<evidence type="ECO:0000313" key="6">
    <source>
        <dbReference type="EMBL" id="RFU32584.1"/>
    </source>
</evidence>
<feature type="non-terminal residue" evidence="6">
    <location>
        <position position="172"/>
    </location>
</feature>
<feature type="non-terminal residue" evidence="6">
    <location>
        <position position="1"/>
    </location>
</feature>
<dbReference type="EMBL" id="NCSJ02000051">
    <property type="protein sequence ID" value="RFU32584.1"/>
    <property type="molecule type" value="Genomic_DNA"/>
</dbReference>
<gene>
    <name evidence="6" type="ORF">B7463_g3753</name>
</gene>
<dbReference type="STRING" id="5539.A0A3E2HGN9"/>
<dbReference type="GO" id="GO:0005655">
    <property type="term" value="C:nucleolar ribonuclease P complex"/>
    <property type="evidence" value="ECO:0007669"/>
    <property type="project" value="TreeGrafter"/>
</dbReference>
<feature type="compositionally biased region" description="Basic and acidic residues" evidence="5">
    <location>
        <begin position="159"/>
        <end position="172"/>
    </location>
</feature>
<comment type="similarity">
    <text evidence="4">Belongs to the eukaryotic/archaeal RNase P protein component 4 family.</text>
</comment>
<evidence type="ECO:0000256" key="2">
    <source>
        <dbReference type="ARBA" id="ARBA00022723"/>
    </source>
</evidence>
<proteinExistence type="inferred from homology"/>
<protein>
    <submittedName>
        <fullName evidence="6">Uncharacterized protein</fullName>
    </submittedName>
</protein>
<reference evidence="6 7" key="1">
    <citation type="submission" date="2018-05" db="EMBL/GenBank/DDBJ databases">
        <title>Draft genome sequence of Scytalidium lignicola DSM 105466, a ubiquitous saprotrophic fungus.</title>
        <authorList>
            <person name="Buettner E."/>
            <person name="Gebauer A.M."/>
            <person name="Hofrichter M."/>
            <person name="Liers C."/>
            <person name="Kellner H."/>
        </authorList>
    </citation>
    <scope>NUCLEOTIDE SEQUENCE [LARGE SCALE GENOMIC DNA]</scope>
    <source>
        <strain evidence="6 7">DSM 105466</strain>
    </source>
</reference>
<dbReference type="GO" id="GO:0046872">
    <property type="term" value="F:metal ion binding"/>
    <property type="evidence" value="ECO:0007669"/>
    <property type="project" value="UniProtKB-KW"/>
</dbReference>
<dbReference type="OrthoDB" id="128536at2759"/>
<dbReference type="PANTHER" id="PTHR14742:SF0">
    <property type="entry name" value="RIBONUCLEASE P PROTEIN SUBUNIT P21"/>
    <property type="match status" value="1"/>
</dbReference>
<evidence type="ECO:0000256" key="4">
    <source>
        <dbReference type="ARBA" id="ARBA00038402"/>
    </source>
</evidence>
<evidence type="ECO:0000256" key="3">
    <source>
        <dbReference type="ARBA" id="ARBA00022833"/>
    </source>
</evidence>
<evidence type="ECO:0000313" key="7">
    <source>
        <dbReference type="Proteomes" id="UP000258309"/>
    </source>
</evidence>
<keyword evidence="1" id="KW-0819">tRNA processing</keyword>
<feature type="compositionally biased region" description="Polar residues" evidence="5">
    <location>
        <begin position="43"/>
        <end position="59"/>
    </location>
</feature>
<evidence type="ECO:0000256" key="5">
    <source>
        <dbReference type="SAM" id="MobiDB-lite"/>
    </source>
</evidence>
<feature type="region of interest" description="Disordered" evidence="5">
    <location>
        <begin position="149"/>
        <end position="172"/>
    </location>
</feature>
<keyword evidence="7" id="KW-1185">Reference proteome</keyword>
<organism evidence="6 7">
    <name type="scientific">Scytalidium lignicola</name>
    <name type="common">Hyphomycete</name>
    <dbReference type="NCBI Taxonomy" id="5539"/>
    <lineage>
        <taxon>Eukaryota</taxon>
        <taxon>Fungi</taxon>
        <taxon>Dikarya</taxon>
        <taxon>Ascomycota</taxon>
        <taxon>Pezizomycotina</taxon>
        <taxon>Leotiomycetes</taxon>
        <taxon>Leotiomycetes incertae sedis</taxon>
        <taxon>Scytalidium</taxon>
    </lineage>
</organism>
<keyword evidence="3" id="KW-0862">Zinc</keyword>
<feature type="region of interest" description="Disordered" evidence="5">
    <location>
        <begin position="42"/>
        <end position="69"/>
    </location>
</feature>
<dbReference type="Gene3D" id="6.20.50.20">
    <property type="match status" value="1"/>
</dbReference>
<name>A0A3E2HGN9_SCYLI</name>
<dbReference type="Proteomes" id="UP000258309">
    <property type="component" value="Unassembled WGS sequence"/>
</dbReference>
<sequence length="172" mass="18967">MSKSKSSKGTGSIPHKALHSRVSFLYQAAAFLATVQDPPFAQKDSSCTENTQGTSQSLNAEAVKDEVSSSLQPASRRLVSDLRSVSLKMQMRMSPAMKHTLCKNCDTLLIDGSTCTNIVENRSRGGKKPWADILLRRCNTCGLTKRFPINAPRQKRRPDRLSKAEPESRSDV</sequence>
<dbReference type="InterPro" id="IPR007175">
    <property type="entry name" value="Rpr2/Snm1/Rpp21"/>
</dbReference>
<dbReference type="AlphaFoldDB" id="A0A3E2HGN9"/>
<comment type="caution">
    <text evidence="6">The sequence shown here is derived from an EMBL/GenBank/DDBJ whole genome shotgun (WGS) entry which is preliminary data.</text>
</comment>
<dbReference type="Pfam" id="PF04032">
    <property type="entry name" value="Rpr2"/>
    <property type="match status" value="1"/>
</dbReference>
<keyword evidence="2" id="KW-0479">Metal-binding</keyword>
<dbReference type="GO" id="GO:0008033">
    <property type="term" value="P:tRNA processing"/>
    <property type="evidence" value="ECO:0007669"/>
    <property type="project" value="UniProtKB-KW"/>
</dbReference>
<evidence type="ECO:0000256" key="1">
    <source>
        <dbReference type="ARBA" id="ARBA00022694"/>
    </source>
</evidence>
<accession>A0A3E2HGN9</accession>
<dbReference type="PANTHER" id="PTHR14742">
    <property type="entry name" value="RIBONUCLEASE P SUBUNIT P21"/>
    <property type="match status" value="1"/>
</dbReference>